<sequence length="81" mass="8539">MRGTTAFGHSSGLLRKIAHPTNNEITDSAPNCQATNVSPALRNLTAAAALAKQHIPATPTAAVSFSRMFIPRTTFAPCLAY</sequence>
<evidence type="ECO:0000313" key="1">
    <source>
        <dbReference type="EMBL" id="GLS21104.1"/>
    </source>
</evidence>
<reference evidence="2" key="1">
    <citation type="journal article" date="2019" name="Int. J. Syst. Evol. Microbiol.">
        <title>The Global Catalogue of Microorganisms (GCM) 10K type strain sequencing project: providing services to taxonomists for standard genome sequencing and annotation.</title>
        <authorList>
            <consortium name="The Broad Institute Genomics Platform"/>
            <consortium name="The Broad Institute Genome Sequencing Center for Infectious Disease"/>
            <person name="Wu L."/>
            <person name="Ma J."/>
        </authorList>
    </citation>
    <scope>NUCLEOTIDE SEQUENCE [LARGE SCALE GENOMIC DNA]</scope>
    <source>
        <strain evidence="2">NBRC 101365</strain>
    </source>
</reference>
<evidence type="ECO:0000313" key="2">
    <source>
        <dbReference type="Proteomes" id="UP001156882"/>
    </source>
</evidence>
<dbReference type="EMBL" id="BSPC01000043">
    <property type="protein sequence ID" value="GLS21104.1"/>
    <property type="molecule type" value="Genomic_DNA"/>
</dbReference>
<organism evidence="1 2">
    <name type="scientific">Labrys miyagiensis</name>
    <dbReference type="NCBI Taxonomy" id="346912"/>
    <lineage>
        <taxon>Bacteria</taxon>
        <taxon>Pseudomonadati</taxon>
        <taxon>Pseudomonadota</taxon>
        <taxon>Alphaproteobacteria</taxon>
        <taxon>Hyphomicrobiales</taxon>
        <taxon>Xanthobacteraceae</taxon>
        <taxon>Labrys</taxon>
    </lineage>
</organism>
<accession>A0ABQ6CQY3</accession>
<proteinExistence type="predicted"/>
<dbReference type="Proteomes" id="UP001156882">
    <property type="component" value="Unassembled WGS sequence"/>
</dbReference>
<comment type="caution">
    <text evidence="1">The sequence shown here is derived from an EMBL/GenBank/DDBJ whole genome shotgun (WGS) entry which is preliminary data.</text>
</comment>
<keyword evidence="2" id="KW-1185">Reference proteome</keyword>
<name>A0ABQ6CQY3_9HYPH</name>
<gene>
    <name evidence="1" type="ORF">GCM10007874_41210</name>
</gene>
<protein>
    <submittedName>
        <fullName evidence="1">Uncharacterized protein</fullName>
    </submittedName>
</protein>